<comment type="similarity">
    <text evidence="1">Belongs to the carbohydrate kinase pfkB family.</text>
</comment>
<dbReference type="NCBIfam" id="TIGR03168">
    <property type="entry name" value="1-PFK"/>
    <property type="match status" value="1"/>
</dbReference>
<dbReference type="EC" id="2.7.1.144" evidence="7"/>
<dbReference type="InterPro" id="IPR029056">
    <property type="entry name" value="Ribokinase-like"/>
</dbReference>
<dbReference type="GO" id="GO:0016052">
    <property type="term" value="P:carbohydrate catabolic process"/>
    <property type="evidence" value="ECO:0007669"/>
    <property type="project" value="UniProtKB-ARBA"/>
</dbReference>
<keyword evidence="5 7" id="KW-0067">ATP-binding</keyword>
<evidence type="ECO:0000256" key="1">
    <source>
        <dbReference type="ARBA" id="ARBA00005380"/>
    </source>
</evidence>
<keyword evidence="2 7" id="KW-0808">Transferase</keyword>
<dbReference type="Gene3D" id="3.40.1190.20">
    <property type="match status" value="1"/>
</dbReference>
<dbReference type="PIRSF" id="PIRSF000535">
    <property type="entry name" value="1PFK/6PFK/LacC"/>
    <property type="match status" value="1"/>
</dbReference>
<dbReference type="NCBIfam" id="TIGR03828">
    <property type="entry name" value="pfkB"/>
    <property type="match status" value="1"/>
</dbReference>
<keyword evidence="3 7" id="KW-0547">Nucleotide-binding</keyword>
<feature type="domain" description="Carbohydrate kinase PfkB" evidence="9">
    <location>
        <begin position="7"/>
        <end position="287"/>
    </location>
</feature>
<dbReference type="AlphaFoldDB" id="A0A6N4TDU4"/>
<evidence type="ECO:0000256" key="5">
    <source>
        <dbReference type="ARBA" id="ARBA00022840"/>
    </source>
</evidence>
<dbReference type="InterPro" id="IPR011611">
    <property type="entry name" value="PfkB_dom"/>
</dbReference>
<evidence type="ECO:0000256" key="4">
    <source>
        <dbReference type="ARBA" id="ARBA00022777"/>
    </source>
</evidence>
<dbReference type="UniPathway" id="UPA00704">
    <property type="reaction ID" value="UER00715"/>
</dbReference>
<keyword evidence="4 8" id="KW-0418">Kinase</keyword>
<comment type="similarity">
    <text evidence="7">Belongs to the carbohydrate kinase PfkB family. LacC subfamily.</text>
</comment>
<evidence type="ECO:0000259" key="9">
    <source>
        <dbReference type="Pfam" id="PF00294"/>
    </source>
</evidence>
<gene>
    <name evidence="10" type="primary">fruK_1</name>
    <name evidence="10" type="ORF">Aargi30884_00110</name>
</gene>
<proteinExistence type="inferred from homology"/>
<dbReference type="CDD" id="cd01164">
    <property type="entry name" value="FruK_PfkB_like"/>
    <property type="match status" value="1"/>
</dbReference>
<evidence type="ECO:0000313" key="10">
    <source>
        <dbReference type="EMBL" id="BBK21108.1"/>
    </source>
</evidence>
<comment type="catalytic activity">
    <reaction evidence="6 8">
        <text>beta-D-fructose 1-phosphate + ATP = beta-D-fructose 1,6-bisphosphate + ADP + H(+)</text>
        <dbReference type="Rhea" id="RHEA:14213"/>
        <dbReference type="ChEBI" id="CHEBI:15378"/>
        <dbReference type="ChEBI" id="CHEBI:30616"/>
        <dbReference type="ChEBI" id="CHEBI:32966"/>
        <dbReference type="ChEBI" id="CHEBI:138881"/>
        <dbReference type="ChEBI" id="CHEBI:456216"/>
        <dbReference type="EC" id="2.7.1.56"/>
    </reaction>
</comment>
<dbReference type="GO" id="GO:0005829">
    <property type="term" value="C:cytosol"/>
    <property type="evidence" value="ECO:0007669"/>
    <property type="project" value="TreeGrafter"/>
</dbReference>
<dbReference type="Pfam" id="PF00294">
    <property type="entry name" value="PfkB"/>
    <property type="match status" value="1"/>
</dbReference>
<dbReference type="GO" id="GO:0008662">
    <property type="term" value="F:1-phosphofructokinase activity"/>
    <property type="evidence" value="ECO:0007669"/>
    <property type="project" value="UniProtKB-UniRule"/>
</dbReference>
<dbReference type="GO" id="GO:0044281">
    <property type="term" value="P:small molecule metabolic process"/>
    <property type="evidence" value="ECO:0007669"/>
    <property type="project" value="UniProtKB-ARBA"/>
</dbReference>
<dbReference type="GO" id="GO:0009024">
    <property type="term" value="F:tagatose-6-phosphate kinase activity"/>
    <property type="evidence" value="ECO:0007669"/>
    <property type="project" value="UniProtKB-EC"/>
</dbReference>
<dbReference type="FunFam" id="3.40.1190.20:FF:000001">
    <property type="entry name" value="Phosphofructokinase"/>
    <property type="match status" value="1"/>
</dbReference>
<keyword evidence="7" id="KW-0423">Lactose metabolism</keyword>
<sequence length="304" mass="33756">MIYTLTLNPSIDYVIELDRLIPGEIMRTYKENIIYGGKGINVSHMLKELGMNSIALGFVSGFSGDALLKGVEEYGITPDFIKVDNGFTRINVKIKSNIESEINGQGPIISTEHINQLFKKIANLKDGDILVLSGNASNTMNDNIYADIMDLVNDKKINIIIDTTKNALVKTLSKHPFLIKPNHKEISEFFHIDINTEEELIFYGKELQKLGAKNVLISRAEKGAILLCEDGLIYKEDAIKGKVVNSVGSGDSMVAGFIYGYERWKDYKKALILGVVCGGASAFSKGIAKYNQIEQYLSKYDIIL</sequence>
<name>A0A6N4TDU4_9FIRM</name>
<comment type="function">
    <text evidence="8">Catalyzes the ATP-dependent phosphorylation of fructose-l-phosphate to fructose-l,6-bisphosphate.</text>
</comment>
<dbReference type="Proteomes" id="UP000464754">
    <property type="component" value="Chromosome"/>
</dbReference>
<comment type="pathway">
    <text evidence="7">Carbohydrate metabolism; D-tagatose 6-phosphate degradation; D-glyceraldehyde 3-phosphate and glycerone phosphate from D-tagatose 6-phosphate: step 1/2.</text>
</comment>
<dbReference type="RefSeq" id="WP_115714431.1">
    <property type="nucleotide sequence ID" value="NZ_AP019695.1"/>
</dbReference>
<dbReference type="PANTHER" id="PTHR46566:SF1">
    <property type="entry name" value="1-PHOSPHOFRUCTOKINASE"/>
    <property type="match status" value="1"/>
</dbReference>
<accession>A0A6N4TDU4</accession>
<evidence type="ECO:0000256" key="6">
    <source>
        <dbReference type="ARBA" id="ARBA00047745"/>
    </source>
</evidence>
<comment type="catalytic activity">
    <reaction evidence="7">
        <text>D-tagatofuranose 6-phosphate + ATP = D-tagatofuranose 1,6-bisphosphate + ADP + H(+)</text>
        <dbReference type="Rhea" id="RHEA:12420"/>
        <dbReference type="ChEBI" id="CHEBI:15378"/>
        <dbReference type="ChEBI" id="CHEBI:30616"/>
        <dbReference type="ChEBI" id="CHEBI:58694"/>
        <dbReference type="ChEBI" id="CHEBI:58695"/>
        <dbReference type="ChEBI" id="CHEBI:456216"/>
        <dbReference type="EC" id="2.7.1.144"/>
    </reaction>
</comment>
<protein>
    <recommendedName>
        <fullName evidence="7">Tagatose-6-phosphate kinase</fullName>
        <ecNumber evidence="7">2.7.1.144</ecNumber>
    </recommendedName>
</protein>
<dbReference type="GO" id="GO:0005524">
    <property type="term" value="F:ATP binding"/>
    <property type="evidence" value="ECO:0007669"/>
    <property type="project" value="UniProtKB-UniRule"/>
</dbReference>
<evidence type="ECO:0000256" key="7">
    <source>
        <dbReference type="PIRNR" id="PIRNR000535"/>
    </source>
</evidence>
<dbReference type="GO" id="GO:2001059">
    <property type="term" value="P:D-tagatose 6-phosphate catabolic process"/>
    <property type="evidence" value="ECO:0007669"/>
    <property type="project" value="UniProtKB-UniPathway"/>
</dbReference>
<evidence type="ECO:0000256" key="3">
    <source>
        <dbReference type="ARBA" id="ARBA00022741"/>
    </source>
</evidence>
<dbReference type="InterPro" id="IPR017583">
    <property type="entry name" value="Tagatose/fructose_Pkinase"/>
</dbReference>
<dbReference type="PANTHER" id="PTHR46566">
    <property type="entry name" value="1-PHOSPHOFRUCTOKINASE-RELATED"/>
    <property type="match status" value="1"/>
</dbReference>
<evidence type="ECO:0000313" key="11">
    <source>
        <dbReference type="Proteomes" id="UP000464754"/>
    </source>
</evidence>
<dbReference type="SUPFAM" id="SSF53613">
    <property type="entry name" value="Ribokinase-like"/>
    <property type="match status" value="1"/>
</dbReference>
<evidence type="ECO:0000256" key="2">
    <source>
        <dbReference type="ARBA" id="ARBA00022679"/>
    </source>
</evidence>
<dbReference type="GO" id="GO:0005988">
    <property type="term" value="P:lactose metabolic process"/>
    <property type="evidence" value="ECO:0007669"/>
    <property type="project" value="UniProtKB-KW"/>
</dbReference>
<evidence type="ECO:0000256" key="8">
    <source>
        <dbReference type="RuleBase" id="RU369061"/>
    </source>
</evidence>
<dbReference type="InterPro" id="IPR022463">
    <property type="entry name" value="1-PFruKinase"/>
</dbReference>
<organism evidence="10 11">
    <name type="scientific">Amedibacterium intestinale</name>
    <dbReference type="NCBI Taxonomy" id="2583452"/>
    <lineage>
        <taxon>Bacteria</taxon>
        <taxon>Bacillati</taxon>
        <taxon>Bacillota</taxon>
        <taxon>Erysipelotrichia</taxon>
        <taxon>Erysipelotrichales</taxon>
        <taxon>Erysipelotrichaceae</taxon>
        <taxon>Amedibacterium</taxon>
    </lineage>
</organism>
<dbReference type="KEGG" id="aarg:Aargi30884_00110"/>
<keyword evidence="11" id="KW-1185">Reference proteome</keyword>
<reference evidence="11" key="1">
    <citation type="submission" date="2019-05" db="EMBL/GenBank/DDBJ databases">
        <title>Complete genome sequencing of Absiella argi strain JCM 30884.</title>
        <authorList>
            <person name="Sakamoto M."/>
            <person name="Murakami T."/>
            <person name="Mori H."/>
        </authorList>
    </citation>
    <scope>NUCLEOTIDE SEQUENCE [LARGE SCALE GENOMIC DNA]</scope>
    <source>
        <strain evidence="11">JCM 30884</strain>
    </source>
</reference>
<dbReference type="EMBL" id="AP019695">
    <property type="protein sequence ID" value="BBK21108.1"/>
    <property type="molecule type" value="Genomic_DNA"/>
</dbReference>
<dbReference type="PROSITE" id="PS00584">
    <property type="entry name" value="PFKB_KINASES_2"/>
    <property type="match status" value="1"/>
</dbReference>
<dbReference type="InterPro" id="IPR002173">
    <property type="entry name" value="Carboh/pur_kinase_PfkB_CS"/>
</dbReference>